<accession>A0AAP3YGM4</accession>
<dbReference type="Gene3D" id="1.10.1220.10">
    <property type="entry name" value="Met repressor-like"/>
    <property type="match status" value="1"/>
</dbReference>
<gene>
    <name evidence="1" type="ORF">PV946_13790</name>
</gene>
<evidence type="ECO:0000313" key="2">
    <source>
        <dbReference type="Proteomes" id="UP001222377"/>
    </source>
</evidence>
<dbReference type="InterPro" id="IPR013321">
    <property type="entry name" value="Arc_rbn_hlx_hlx"/>
</dbReference>
<name>A0AAP3YGM4_BACAM</name>
<organism evidence="1 2">
    <name type="scientific">Bacillus amyloliquefaciens</name>
    <name type="common">Bacillus velezensis</name>
    <dbReference type="NCBI Taxonomy" id="1390"/>
    <lineage>
        <taxon>Bacteria</taxon>
        <taxon>Bacillati</taxon>
        <taxon>Bacillota</taxon>
        <taxon>Bacilli</taxon>
        <taxon>Bacillales</taxon>
        <taxon>Bacillaceae</taxon>
        <taxon>Bacillus</taxon>
        <taxon>Bacillus amyloliquefaciens group</taxon>
    </lineage>
</organism>
<proteinExistence type="predicted"/>
<comment type="caution">
    <text evidence="1">The sequence shown here is derived from an EMBL/GenBank/DDBJ whole genome shotgun (WGS) entry which is preliminary data.</text>
</comment>
<evidence type="ECO:0000313" key="1">
    <source>
        <dbReference type="EMBL" id="MDF4194826.1"/>
    </source>
</evidence>
<dbReference type="EMBL" id="JARKHX010000004">
    <property type="protein sequence ID" value="MDF4194826.1"/>
    <property type="molecule type" value="Genomic_DNA"/>
</dbReference>
<protein>
    <submittedName>
        <fullName evidence="1">Uncharacterized protein</fullName>
    </submittedName>
</protein>
<dbReference type="AlphaFoldDB" id="A0AAP3YGM4"/>
<dbReference type="Proteomes" id="UP001222377">
    <property type="component" value="Unassembled WGS sequence"/>
</dbReference>
<sequence length="51" mass="5945">MKKNFAQALSYEEMAKGYMEMGDINLEISQEDNHLENEAEMIRSKYKAKVS</sequence>
<dbReference type="GO" id="GO:0006355">
    <property type="term" value="P:regulation of DNA-templated transcription"/>
    <property type="evidence" value="ECO:0007669"/>
    <property type="project" value="InterPro"/>
</dbReference>
<dbReference type="RefSeq" id="WP_172798707.1">
    <property type="nucleotide sequence ID" value="NZ_CP187723.1"/>
</dbReference>
<reference evidence="1" key="1">
    <citation type="submission" date="2023-02" db="EMBL/GenBank/DDBJ databases">
        <title>Draft Whole-Genome Sequences of Bacillus Strains of Potential Probiotic for Poultry.</title>
        <authorList>
            <person name="Ma L.M."/>
            <person name="Lopez-Guerra N."/>
            <person name="Zhang G."/>
        </authorList>
    </citation>
    <scope>NUCLEOTIDE SEQUENCE</scope>
    <source>
        <strain evidence="1">OSU1013-24</strain>
    </source>
</reference>